<feature type="domain" description="HTH tetR-type" evidence="5">
    <location>
        <begin position="9"/>
        <end position="69"/>
    </location>
</feature>
<dbReference type="Gene3D" id="1.10.357.10">
    <property type="entry name" value="Tetracycline Repressor, domain 2"/>
    <property type="match status" value="1"/>
</dbReference>
<dbReference type="RefSeq" id="WP_138231906.1">
    <property type="nucleotide sequence ID" value="NZ_AP022577.1"/>
</dbReference>
<evidence type="ECO:0000256" key="4">
    <source>
        <dbReference type="PROSITE-ProRule" id="PRU00335"/>
    </source>
</evidence>
<evidence type="ECO:0000256" key="2">
    <source>
        <dbReference type="ARBA" id="ARBA00023125"/>
    </source>
</evidence>
<accession>A0ABM7IBG1</accession>
<dbReference type="InterPro" id="IPR009057">
    <property type="entry name" value="Homeodomain-like_sf"/>
</dbReference>
<organism evidence="6 7">
    <name type="scientific">Mycolicibacterium aubagnense</name>
    <dbReference type="NCBI Taxonomy" id="319707"/>
    <lineage>
        <taxon>Bacteria</taxon>
        <taxon>Bacillati</taxon>
        <taxon>Actinomycetota</taxon>
        <taxon>Actinomycetes</taxon>
        <taxon>Mycobacteriales</taxon>
        <taxon>Mycobacteriaceae</taxon>
        <taxon>Mycolicibacterium</taxon>
    </lineage>
</organism>
<dbReference type="PROSITE" id="PS50977">
    <property type="entry name" value="HTH_TETR_2"/>
    <property type="match status" value="1"/>
</dbReference>
<evidence type="ECO:0000256" key="1">
    <source>
        <dbReference type="ARBA" id="ARBA00023015"/>
    </source>
</evidence>
<dbReference type="InterPro" id="IPR050109">
    <property type="entry name" value="HTH-type_TetR-like_transc_reg"/>
</dbReference>
<reference evidence="6 7" key="1">
    <citation type="journal article" date="2019" name="Emerg. Microbes Infect.">
        <title>Comprehensive subspecies identification of 175 nontuberculous mycobacteria species based on 7547 genomic profiles.</title>
        <authorList>
            <person name="Matsumoto Y."/>
            <person name="Kinjo T."/>
            <person name="Motooka D."/>
            <person name="Nabeya D."/>
            <person name="Jung N."/>
            <person name="Uechi K."/>
            <person name="Horii T."/>
            <person name="Iida T."/>
            <person name="Fujita J."/>
            <person name="Nakamura S."/>
        </authorList>
    </citation>
    <scope>NUCLEOTIDE SEQUENCE [LARGE SCALE GENOMIC DNA]</scope>
    <source>
        <strain evidence="6 7">JCM 15296</strain>
    </source>
</reference>
<evidence type="ECO:0000256" key="3">
    <source>
        <dbReference type="ARBA" id="ARBA00023163"/>
    </source>
</evidence>
<dbReference type="InterPro" id="IPR001647">
    <property type="entry name" value="HTH_TetR"/>
</dbReference>
<dbReference type="SUPFAM" id="SSF48498">
    <property type="entry name" value="Tetracyclin repressor-like, C-terminal domain"/>
    <property type="match status" value="1"/>
</dbReference>
<dbReference type="PANTHER" id="PTHR30055">
    <property type="entry name" value="HTH-TYPE TRANSCRIPTIONAL REGULATOR RUTR"/>
    <property type="match status" value="1"/>
</dbReference>
<feature type="DNA-binding region" description="H-T-H motif" evidence="4">
    <location>
        <begin position="32"/>
        <end position="51"/>
    </location>
</feature>
<protein>
    <submittedName>
        <fullName evidence="6">Transcriptional regulator, TetR family protein</fullName>
    </submittedName>
</protein>
<name>A0ABM7IBG1_9MYCO</name>
<proteinExistence type="predicted"/>
<dbReference type="EMBL" id="AP022577">
    <property type="protein sequence ID" value="BBX83999.1"/>
    <property type="molecule type" value="Genomic_DNA"/>
</dbReference>
<keyword evidence="7" id="KW-1185">Reference proteome</keyword>
<sequence>MDDSGTVSAVTREQILAAALDEVTQWGIERFSVENLLARSGIDRTAIAAHWPDDEQLLLDVLLDWPGRTVGPPDTGSLAGDLTILVMAMAAYLNSESGRRIQGALVIPNRSGMRIDVRQKVWQHRASATHDVFARAVARNEMRADLDSRIVLQMLMAPINMRLLLTHEPVDEQYRRTLVDMVCRAVAPGN</sequence>
<keyword evidence="1" id="KW-0805">Transcription regulation</keyword>
<dbReference type="SUPFAM" id="SSF46689">
    <property type="entry name" value="Homeodomain-like"/>
    <property type="match status" value="1"/>
</dbReference>
<dbReference type="PANTHER" id="PTHR30055:SF148">
    <property type="entry name" value="TETR-FAMILY TRANSCRIPTIONAL REGULATOR"/>
    <property type="match status" value="1"/>
</dbReference>
<dbReference type="Proteomes" id="UP000465609">
    <property type="component" value="Chromosome"/>
</dbReference>
<keyword evidence="2 4" id="KW-0238">DNA-binding</keyword>
<dbReference type="Gene3D" id="1.10.10.60">
    <property type="entry name" value="Homeodomain-like"/>
    <property type="match status" value="1"/>
</dbReference>
<evidence type="ECO:0000313" key="7">
    <source>
        <dbReference type="Proteomes" id="UP000465609"/>
    </source>
</evidence>
<dbReference type="InterPro" id="IPR011075">
    <property type="entry name" value="TetR_C"/>
</dbReference>
<evidence type="ECO:0000313" key="6">
    <source>
        <dbReference type="EMBL" id="BBX83999.1"/>
    </source>
</evidence>
<evidence type="ECO:0000259" key="5">
    <source>
        <dbReference type="PROSITE" id="PS50977"/>
    </source>
</evidence>
<keyword evidence="3" id="KW-0804">Transcription</keyword>
<gene>
    <name evidence="6" type="ORF">MAUB_18720</name>
</gene>
<dbReference type="Pfam" id="PF16859">
    <property type="entry name" value="TetR_C_11"/>
    <property type="match status" value="1"/>
</dbReference>
<dbReference type="InterPro" id="IPR036271">
    <property type="entry name" value="Tet_transcr_reg_TetR-rel_C_sf"/>
</dbReference>